<feature type="modified residue" description="4-aspartylphosphate" evidence="6">
    <location>
        <position position="52"/>
    </location>
</feature>
<evidence type="ECO:0000256" key="3">
    <source>
        <dbReference type="ARBA" id="ARBA00023015"/>
    </source>
</evidence>
<dbReference type="Gene3D" id="1.10.10.10">
    <property type="entry name" value="Winged helix-like DNA-binding domain superfamily/Winged helix DNA-binding domain"/>
    <property type="match status" value="1"/>
</dbReference>
<dbReference type="PROSITE" id="PS50110">
    <property type="entry name" value="RESPONSE_REGULATORY"/>
    <property type="match status" value="1"/>
</dbReference>
<dbReference type="GO" id="GO:0006355">
    <property type="term" value="P:regulation of DNA-templated transcription"/>
    <property type="evidence" value="ECO:0007669"/>
    <property type="project" value="InterPro"/>
</dbReference>
<dbReference type="InterPro" id="IPR016032">
    <property type="entry name" value="Sig_transdc_resp-reg_C-effctor"/>
</dbReference>
<dbReference type="SUPFAM" id="SSF46894">
    <property type="entry name" value="C-terminal effector domain of the bipartite response regulators"/>
    <property type="match status" value="1"/>
</dbReference>
<dbReference type="Pfam" id="PF00072">
    <property type="entry name" value="Response_reg"/>
    <property type="match status" value="1"/>
</dbReference>
<dbReference type="RefSeq" id="WP_044832021.1">
    <property type="nucleotide sequence ID" value="NZ_CP059735.1"/>
</dbReference>
<dbReference type="Pfam" id="PF00486">
    <property type="entry name" value="Trans_reg_C"/>
    <property type="match status" value="1"/>
</dbReference>
<reference evidence="10 11" key="1">
    <citation type="journal article" date="2015" name="Genome Announc.">
        <title>Draft Genome Sequences of Marine Isolates of Thalassomonas viridans and Thalassomonas actiniarum.</title>
        <authorList>
            <person name="Olonade I."/>
            <person name="van Zyl L.J."/>
            <person name="Trindade M."/>
        </authorList>
    </citation>
    <scope>NUCLEOTIDE SEQUENCE [LARGE SCALE GENOMIC DNA]</scope>
    <source>
        <strain evidence="10 11">A5K-106</strain>
    </source>
</reference>
<evidence type="ECO:0000259" key="9">
    <source>
        <dbReference type="PROSITE" id="PS51755"/>
    </source>
</evidence>
<keyword evidence="4 7" id="KW-0238">DNA-binding</keyword>
<dbReference type="GO" id="GO:0032993">
    <property type="term" value="C:protein-DNA complex"/>
    <property type="evidence" value="ECO:0007669"/>
    <property type="project" value="TreeGrafter"/>
</dbReference>
<dbReference type="AlphaFoldDB" id="A0AAF0C213"/>
<dbReference type="CDD" id="cd00383">
    <property type="entry name" value="trans_reg_C"/>
    <property type="match status" value="1"/>
</dbReference>
<dbReference type="GO" id="GO:0005829">
    <property type="term" value="C:cytosol"/>
    <property type="evidence" value="ECO:0007669"/>
    <property type="project" value="TreeGrafter"/>
</dbReference>
<evidence type="ECO:0000256" key="5">
    <source>
        <dbReference type="ARBA" id="ARBA00023163"/>
    </source>
</evidence>
<feature type="domain" description="OmpR/PhoB-type" evidence="9">
    <location>
        <begin position="122"/>
        <end position="222"/>
    </location>
</feature>
<protein>
    <submittedName>
        <fullName evidence="10">Response regulator</fullName>
    </submittedName>
</protein>
<dbReference type="KEGG" id="tact:SG35_019685"/>
<dbReference type="InterPro" id="IPR011006">
    <property type="entry name" value="CheY-like_superfamily"/>
</dbReference>
<evidence type="ECO:0000313" key="11">
    <source>
        <dbReference type="Proteomes" id="UP000032568"/>
    </source>
</evidence>
<gene>
    <name evidence="10" type="ORF">SG35_019685</name>
</gene>
<feature type="DNA-binding region" description="OmpR/PhoB-type" evidence="7">
    <location>
        <begin position="122"/>
        <end position="222"/>
    </location>
</feature>
<dbReference type="SMART" id="SM00448">
    <property type="entry name" value="REC"/>
    <property type="match status" value="1"/>
</dbReference>
<dbReference type="FunFam" id="3.40.50.2300:FF:000001">
    <property type="entry name" value="DNA-binding response regulator PhoB"/>
    <property type="match status" value="1"/>
</dbReference>
<dbReference type="PROSITE" id="PS51755">
    <property type="entry name" value="OMPR_PHOB"/>
    <property type="match status" value="1"/>
</dbReference>
<sequence length="223" mass="25443">MADILIVEDDLEIAENVALFLQASNFTTRHLETGEHVVETVRKNEPDLILLDLMLPVMDGLECCKQIRTFSEVPIVMLTAKTQEISRLIGLEAGADDYICKPFSAPELVLRIKAILKRTQKHKAPVVEEGLLLNMESFRLSYRGQSTELTHLEFNLFSLLYQHPQRIYSRAQILDLAYPDMRDISDRAIDSHVKNIRLKAKKIGLETNIIESVYGAGYRYVKP</sequence>
<keyword evidence="1 6" id="KW-0597">Phosphoprotein</keyword>
<dbReference type="Gene3D" id="3.40.50.2300">
    <property type="match status" value="1"/>
</dbReference>
<dbReference type="PANTHER" id="PTHR48111:SF4">
    <property type="entry name" value="DNA-BINDING DUAL TRANSCRIPTIONAL REGULATOR OMPR"/>
    <property type="match status" value="1"/>
</dbReference>
<evidence type="ECO:0000256" key="4">
    <source>
        <dbReference type="ARBA" id="ARBA00023125"/>
    </source>
</evidence>
<dbReference type="Proteomes" id="UP000032568">
    <property type="component" value="Chromosome"/>
</dbReference>
<dbReference type="GO" id="GO:0000156">
    <property type="term" value="F:phosphorelay response regulator activity"/>
    <property type="evidence" value="ECO:0007669"/>
    <property type="project" value="TreeGrafter"/>
</dbReference>
<dbReference type="InterPro" id="IPR036388">
    <property type="entry name" value="WH-like_DNA-bd_sf"/>
</dbReference>
<accession>A0AAF0C213</accession>
<keyword evidence="5" id="KW-0804">Transcription</keyword>
<name>A0AAF0C213_9GAMM</name>
<reference evidence="10 11" key="2">
    <citation type="journal article" date="2022" name="Mar. Drugs">
        <title>Bioassay-Guided Fractionation Leads to the Detection of Cholic Acid Generated by the Rare Thalassomonas sp.</title>
        <authorList>
            <person name="Pheiffer F."/>
            <person name="Schneider Y.K."/>
            <person name="Hansen E.H."/>
            <person name="Andersen J.H."/>
            <person name="Isaksson J."/>
            <person name="Busche T."/>
            <person name="R C."/>
            <person name="Kalinowski J."/>
            <person name="Zyl L.V."/>
            <person name="Trindade M."/>
        </authorList>
    </citation>
    <scope>NUCLEOTIDE SEQUENCE [LARGE SCALE GENOMIC DNA]</scope>
    <source>
        <strain evidence="10 11">A5K-106</strain>
    </source>
</reference>
<evidence type="ECO:0000256" key="6">
    <source>
        <dbReference type="PROSITE-ProRule" id="PRU00169"/>
    </source>
</evidence>
<organism evidence="10 11">
    <name type="scientific">Thalassomonas actiniarum</name>
    <dbReference type="NCBI Taxonomy" id="485447"/>
    <lineage>
        <taxon>Bacteria</taxon>
        <taxon>Pseudomonadati</taxon>
        <taxon>Pseudomonadota</taxon>
        <taxon>Gammaproteobacteria</taxon>
        <taxon>Alteromonadales</taxon>
        <taxon>Colwelliaceae</taxon>
        <taxon>Thalassomonas</taxon>
    </lineage>
</organism>
<keyword evidence="11" id="KW-1185">Reference proteome</keyword>
<evidence type="ECO:0000256" key="7">
    <source>
        <dbReference type="PROSITE-ProRule" id="PRU01091"/>
    </source>
</evidence>
<proteinExistence type="predicted"/>
<feature type="domain" description="Response regulatory" evidence="8">
    <location>
        <begin position="3"/>
        <end position="116"/>
    </location>
</feature>
<dbReference type="InterPro" id="IPR001867">
    <property type="entry name" value="OmpR/PhoB-type_DNA-bd"/>
</dbReference>
<dbReference type="SUPFAM" id="SSF52172">
    <property type="entry name" value="CheY-like"/>
    <property type="match status" value="1"/>
</dbReference>
<dbReference type="EMBL" id="CP059735">
    <property type="protein sequence ID" value="WDD97523.1"/>
    <property type="molecule type" value="Genomic_DNA"/>
</dbReference>
<keyword evidence="3" id="KW-0805">Transcription regulation</keyword>
<evidence type="ECO:0000313" key="10">
    <source>
        <dbReference type="EMBL" id="WDD97523.1"/>
    </source>
</evidence>
<evidence type="ECO:0000259" key="8">
    <source>
        <dbReference type="PROSITE" id="PS50110"/>
    </source>
</evidence>
<keyword evidence="2" id="KW-0902">Two-component regulatory system</keyword>
<dbReference type="Gene3D" id="6.10.250.690">
    <property type="match status" value="1"/>
</dbReference>
<dbReference type="InterPro" id="IPR039420">
    <property type="entry name" value="WalR-like"/>
</dbReference>
<evidence type="ECO:0000256" key="2">
    <source>
        <dbReference type="ARBA" id="ARBA00023012"/>
    </source>
</evidence>
<dbReference type="GO" id="GO:0000976">
    <property type="term" value="F:transcription cis-regulatory region binding"/>
    <property type="evidence" value="ECO:0007669"/>
    <property type="project" value="TreeGrafter"/>
</dbReference>
<dbReference type="PANTHER" id="PTHR48111">
    <property type="entry name" value="REGULATOR OF RPOS"/>
    <property type="match status" value="1"/>
</dbReference>
<dbReference type="SMART" id="SM00862">
    <property type="entry name" value="Trans_reg_C"/>
    <property type="match status" value="1"/>
</dbReference>
<evidence type="ECO:0000256" key="1">
    <source>
        <dbReference type="ARBA" id="ARBA00022553"/>
    </source>
</evidence>
<dbReference type="InterPro" id="IPR001789">
    <property type="entry name" value="Sig_transdc_resp-reg_receiver"/>
</dbReference>